<gene>
    <name evidence="7" type="ORF">Q7A36_30305</name>
</gene>
<evidence type="ECO:0000313" key="7">
    <source>
        <dbReference type="EMBL" id="MDO9712666.1"/>
    </source>
</evidence>
<accession>A0ABT9E926</accession>
<keyword evidence="5 6" id="KW-0472">Membrane</keyword>
<comment type="subcellular location">
    <subcellularLocation>
        <location evidence="1">Cell membrane</location>
        <topology evidence="1">Multi-pass membrane protein</topology>
    </subcellularLocation>
</comment>
<feature type="transmembrane region" description="Helical" evidence="6">
    <location>
        <begin position="207"/>
        <end position="232"/>
    </location>
</feature>
<name>A0ABT9E926_9PROT</name>
<protein>
    <submittedName>
        <fullName evidence="7">Branched-chain amino acid ABC transporter permease</fullName>
    </submittedName>
</protein>
<dbReference type="InterPro" id="IPR043428">
    <property type="entry name" value="LivM-like"/>
</dbReference>
<dbReference type="CDD" id="cd06581">
    <property type="entry name" value="TM_PBP1_LivM_like"/>
    <property type="match status" value="1"/>
</dbReference>
<evidence type="ECO:0000256" key="3">
    <source>
        <dbReference type="ARBA" id="ARBA00022692"/>
    </source>
</evidence>
<comment type="caution">
    <text evidence="7">The sequence shown here is derived from an EMBL/GenBank/DDBJ whole genome shotgun (WGS) entry which is preliminary data.</text>
</comment>
<keyword evidence="8" id="KW-1185">Reference proteome</keyword>
<evidence type="ECO:0000256" key="5">
    <source>
        <dbReference type="ARBA" id="ARBA00023136"/>
    </source>
</evidence>
<evidence type="ECO:0000256" key="1">
    <source>
        <dbReference type="ARBA" id="ARBA00004651"/>
    </source>
</evidence>
<dbReference type="InterPro" id="IPR001851">
    <property type="entry name" value="ABC_transp_permease"/>
</dbReference>
<feature type="transmembrane region" description="Helical" evidence="6">
    <location>
        <begin position="57"/>
        <end position="77"/>
    </location>
</feature>
<dbReference type="PANTHER" id="PTHR30482">
    <property type="entry name" value="HIGH-AFFINITY BRANCHED-CHAIN AMINO ACID TRANSPORT SYSTEM PERMEASE"/>
    <property type="match status" value="1"/>
</dbReference>
<feature type="transmembrane region" description="Helical" evidence="6">
    <location>
        <begin position="6"/>
        <end position="26"/>
    </location>
</feature>
<sequence>MSSYLAGLFAEIGIAGIAALGVYVILASGQLSLGNGAFMAIGAYAAGWLTVVAGWPLAGALPAGAALAAGVGALVGFPALRLRGIYLAMATLGFGEMTRSILQAFEPLGGAAGFSGMRRLEVWVIWAWLLGILLALGLLARSRLWLMLRAVHDDEVAANLIGLSGTALKVGAFGTGAALSGLAGGLFAHWHLFIEPGNFGFERSTELVMAVVLGGSTVAAGPVLGAGLLVLLPEWLRVVADWRLAAYGALLVLVLLVRRQGVLDAALFRRRAPGPA</sequence>
<dbReference type="EMBL" id="JAUTWS010000054">
    <property type="protein sequence ID" value="MDO9712666.1"/>
    <property type="molecule type" value="Genomic_DNA"/>
</dbReference>
<dbReference type="Proteomes" id="UP001243009">
    <property type="component" value="Unassembled WGS sequence"/>
</dbReference>
<dbReference type="RefSeq" id="WP_305107522.1">
    <property type="nucleotide sequence ID" value="NZ_JAUTWS010000054.1"/>
</dbReference>
<keyword evidence="2" id="KW-1003">Cell membrane</keyword>
<evidence type="ECO:0000256" key="2">
    <source>
        <dbReference type="ARBA" id="ARBA00022475"/>
    </source>
</evidence>
<feature type="transmembrane region" description="Helical" evidence="6">
    <location>
        <begin position="244"/>
        <end position="261"/>
    </location>
</feature>
<keyword evidence="3 6" id="KW-0812">Transmembrane</keyword>
<feature type="transmembrane region" description="Helical" evidence="6">
    <location>
        <begin position="122"/>
        <end position="140"/>
    </location>
</feature>
<keyword evidence="4 6" id="KW-1133">Transmembrane helix</keyword>
<proteinExistence type="predicted"/>
<dbReference type="Pfam" id="PF02653">
    <property type="entry name" value="BPD_transp_2"/>
    <property type="match status" value="1"/>
</dbReference>
<organism evidence="7 8">
    <name type="scientific">Paracraurococcus lichenis</name>
    <dbReference type="NCBI Taxonomy" id="3064888"/>
    <lineage>
        <taxon>Bacteria</taxon>
        <taxon>Pseudomonadati</taxon>
        <taxon>Pseudomonadota</taxon>
        <taxon>Alphaproteobacteria</taxon>
        <taxon>Acetobacterales</taxon>
        <taxon>Roseomonadaceae</taxon>
        <taxon>Paracraurococcus</taxon>
    </lineage>
</organism>
<reference evidence="7 8" key="1">
    <citation type="submission" date="2023-08" db="EMBL/GenBank/DDBJ databases">
        <title>The draft genome sequence of Paracraurococcus sp. LOR1-02.</title>
        <authorList>
            <person name="Kingkaew E."/>
            <person name="Tanasupawat S."/>
        </authorList>
    </citation>
    <scope>NUCLEOTIDE SEQUENCE [LARGE SCALE GENOMIC DNA]</scope>
    <source>
        <strain evidence="7 8">LOR1-02</strain>
    </source>
</reference>
<feature type="transmembrane region" description="Helical" evidence="6">
    <location>
        <begin position="33"/>
        <end position="51"/>
    </location>
</feature>
<dbReference type="PANTHER" id="PTHR30482:SF10">
    <property type="entry name" value="HIGH-AFFINITY BRANCHED-CHAIN AMINO ACID TRANSPORT PROTEIN BRAE"/>
    <property type="match status" value="1"/>
</dbReference>
<evidence type="ECO:0000313" key="8">
    <source>
        <dbReference type="Proteomes" id="UP001243009"/>
    </source>
</evidence>
<evidence type="ECO:0000256" key="4">
    <source>
        <dbReference type="ARBA" id="ARBA00022989"/>
    </source>
</evidence>
<evidence type="ECO:0000256" key="6">
    <source>
        <dbReference type="SAM" id="Phobius"/>
    </source>
</evidence>